<feature type="compositionally biased region" description="Polar residues" evidence="1">
    <location>
        <begin position="192"/>
        <end position="207"/>
    </location>
</feature>
<organism evidence="2 3">
    <name type="scientific">Desmophyllum pertusum</name>
    <dbReference type="NCBI Taxonomy" id="174260"/>
    <lineage>
        <taxon>Eukaryota</taxon>
        <taxon>Metazoa</taxon>
        <taxon>Cnidaria</taxon>
        <taxon>Anthozoa</taxon>
        <taxon>Hexacorallia</taxon>
        <taxon>Scleractinia</taxon>
        <taxon>Caryophylliina</taxon>
        <taxon>Caryophylliidae</taxon>
        <taxon>Desmophyllum</taxon>
    </lineage>
</organism>
<evidence type="ECO:0000313" key="3">
    <source>
        <dbReference type="Proteomes" id="UP001163046"/>
    </source>
</evidence>
<dbReference type="OrthoDB" id="6022146at2759"/>
<accession>A0A9W9YB85</accession>
<proteinExistence type="predicted"/>
<keyword evidence="3" id="KW-1185">Reference proteome</keyword>
<gene>
    <name evidence="2" type="ORF">OS493_020859</name>
</gene>
<dbReference type="AlphaFoldDB" id="A0A9W9YB85"/>
<dbReference type="EMBL" id="MU827790">
    <property type="protein sequence ID" value="KAJ7331156.1"/>
    <property type="molecule type" value="Genomic_DNA"/>
</dbReference>
<reference evidence="2" key="1">
    <citation type="submission" date="2023-01" db="EMBL/GenBank/DDBJ databases">
        <title>Genome assembly of the deep-sea coral Lophelia pertusa.</title>
        <authorList>
            <person name="Herrera S."/>
            <person name="Cordes E."/>
        </authorList>
    </citation>
    <scope>NUCLEOTIDE SEQUENCE</scope>
    <source>
        <strain evidence="2">USNM1676648</strain>
        <tissue evidence="2">Polyp</tissue>
    </source>
</reference>
<name>A0A9W9YB85_9CNID</name>
<evidence type="ECO:0000256" key="1">
    <source>
        <dbReference type="SAM" id="MobiDB-lite"/>
    </source>
</evidence>
<evidence type="ECO:0000313" key="2">
    <source>
        <dbReference type="EMBL" id="KAJ7331156.1"/>
    </source>
</evidence>
<comment type="caution">
    <text evidence="2">The sequence shown here is derived from an EMBL/GenBank/DDBJ whole genome shotgun (WGS) entry which is preliminary data.</text>
</comment>
<protein>
    <submittedName>
        <fullName evidence="2">Uncharacterized protein</fullName>
    </submittedName>
</protein>
<sequence length="207" mass="23370">MDDIHLPQQINCKGIPALPVMGRTPVYVKLRIVSLSSTLKSINEIVRHLQEEGIKISWQAFARILKQYKETGSLADKTAPGREPTLSREVMNFMDAKMEENDELTSVVSRNCFTGKKGSIYPSPPSREDEKKLGWKKCGPRYCQMVREANRLLRLAFAQECLENGEDFKNVIFTRENLLPEGGNARQDETPKLSTRLRSTSGLGSLI</sequence>
<dbReference type="Proteomes" id="UP001163046">
    <property type="component" value="Unassembled WGS sequence"/>
</dbReference>
<feature type="region of interest" description="Disordered" evidence="1">
    <location>
        <begin position="181"/>
        <end position="207"/>
    </location>
</feature>